<name>A0A4R3MX52_9GAMM</name>
<sequence length="132" mass="14624">MARFQALTNAVLDAELDLLRERFGLGPNQKADLLREMAAITGWVARQAEQGRIIEARRGEAVEQLLHPTLDRLQATAKHPMGARLVLSEAETERLANLLDQGFDPPPALRMALANLAQTPRQPPSLRWPASD</sequence>
<comment type="caution">
    <text evidence="1">The sequence shown here is derived from an EMBL/GenBank/DDBJ whole genome shotgun (WGS) entry which is preliminary data.</text>
</comment>
<dbReference type="AlphaFoldDB" id="A0A4R3MX52"/>
<proteinExistence type="predicted"/>
<evidence type="ECO:0000313" key="2">
    <source>
        <dbReference type="Proteomes" id="UP000295717"/>
    </source>
</evidence>
<keyword evidence="2" id="KW-1185">Reference proteome</keyword>
<gene>
    <name evidence="1" type="ORF">EDC35_10420</name>
</gene>
<dbReference type="EMBL" id="SMAO01000004">
    <property type="protein sequence ID" value="TCT21168.1"/>
    <property type="molecule type" value="Genomic_DNA"/>
</dbReference>
<accession>A0A4R3MX52</accession>
<dbReference type="Proteomes" id="UP000295717">
    <property type="component" value="Unassembled WGS sequence"/>
</dbReference>
<protein>
    <submittedName>
        <fullName evidence="1">Uncharacterized protein</fullName>
    </submittedName>
</protein>
<organism evidence="1 2">
    <name type="scientific">Thiobaca trueperi</name>
    <dbReference type="NCBI Taxonomy" id="127458"/>
    <lineage>
        <taxon>Bacteria</taxon>
        <taxon>Pseudomonadati</taxon>
        <taxon>Pseudomonadota</taxon>
        <taxon>Gammaproteobacteria</taxon>
        <taxon>Chromatiales</taxon>
        <taxon>Chromatiaceae</taxon>
        <taxon>Thiobaca</taxon>
    </lineage>
</organism>
<reference evidence="1 2" key="1">
    <citation type="submission" date="2019-03" db="EMBL/GenBank/DDBJ databases">
        <title>Genomic Encyclopedia of Type Strains, Phase IV (KMG-IV): sequencing the most valuable type-strain genomes for metagenomic binning, comparative biology and taxonomic classification.</title>
        <authorList>
            <person name="Goeker M."/>
        </authorList>
    </citation>
    <scope>NUCLEOTIDE SEQUENCE [LARGE SCALE GENOMIC DNA]</scope>
    <source>
        <strain evidence="1 2">DSM 13587</strain>
    </source>
</reference>
<evidence type="ECO:0000313" key="1">
    <source>
        <dbReference type="EMBL" id="TCT21168.1"/>
    </source>
</evidence>